<organism evidence="1 2">
    <name type="scientific">Loigolactobacillus backii</name>
    <dbReference type="NCBI Taxonomy" id="375175"/>
    <lineage>
        <taxon>Bacteria</taxon>
        <taxon>Bacillati</taxon>
        <taxon>Bacillota</taxon>
        <taxon>Bacilli</taxon>
        <taxon>Lactobacillales</taxon>
        <taxon>Lactobacillaceae</taxon>
        <taxon>Loigolactobacillus</taxon>
    </lineage>
</organism>
<dbReference type="CDD" id="cd04301">
    <property type="entry name" value="NAT_SF"/>
    <property type="match status" value="1"/>
</dbReference>
<protein>
    <submittedName>
        <fullName evidence="1">GNAT family acetyltransferase</fullName>
    </submittedName>
</protein>
<dbReference type="PROSITE" id="PS51186">
    <property type="entry name" value="GNAT"/>
    <property type="match status" value="1"/>
</dbReference>
<evidence type="ECO:0000313" key="2">
    <source>
        <dbReference type="Proteomes" id="UP000078582"/>
    </source>
</evidence>
<dbReference type="InterPro" id="IPR016181">
    <property type="entry name" value="Acyl_CoA_acyltransferase"/>
</dbReference>
<dbReference type="OrthoDB" id="948250at2"/>
<dbReference type="Gene3D" id="3.40.630.30">
    <property type="match status" value="1"/>
</dbReference>
<dbReference type="SUPFAM" id="SSF55729">
    <property type="entry name" value="Acyl-CoA N-acyltransferases (Nat)"/>
    <property type="match status" value="1"/>
</dbReference>
<dbReference type="Proteomes" id="UP000078582">
    <property type="component" value="Chromosome"/>
</dbReference>
<reference evidence="1 2" key="1">
    <citation type="submission" date="2016-03" db="EMBL/GenBank/DDBJ databases">
        <title>Pediococcus and Lactobacillus from brewery environment - whole genome sequencing and assembly.</title>
        <authorList>
            <person name="Behr J."/>
            <person name="Geissler A.J."/>
            <person name="Vogel R.F."/>
        </authorList>
    </citation>
    <scope>NUCLEOTIDE SEQUENCE [LARGE SCALE GENOMIC DNA]</scope>
    <source>
        <strain evidence="1 2">TMW 1.1989</strain>
    </source>
</reference>
<name>A0A192H399_9LACO</name>
<dbReference type="InterPro" id="IPR000182">
    <property type="entry name" value="GNAT_dom"/>
</dbReference>
<dbReference type="GeneID" id="42982827"/>
<keyword evidence="1" id="KW-0808">Transferase</keyword>
<dbReference type="RefSeq" id="WP_068225261.1">
    <property type="nucleotide sequence ID" value="NZ_CP014623.1"/>
</dbReference>
<dbReference type="GO" id="GO:0016747">
    <property type="term" value="F:acyltransferase activity, transferring groups other than amino-acyl groups"/>
    <property type="evidence" value="ECO:0007669"/>
    <property type="project" value="InterPro"/>
</dbReference>
<sequence length="173" mass="19211">MSDEEVTIRQAIPTDAAEIMKVMAKLGQETSYLLVDGNNDGMTEAFEQEQLADIYASTNNTLLVALAGKQIIGIARVIAGQEAQIQHIGELGISILQAYWGLGLGSAMMAELISWAEKESILRRLELTVQARNERAIHLYQKFDFQVEGKLERGFHDEQAGFLQVLLMAKMIN</sequence>
<keyword evidence="2" id="KW-1185">Reference proteome</keyword>
<gene>
    <name evidence="1" type="ORF">AYR53_11200</name>
</gene>
<dbReference type="AlphaFoldDB" id="A0A192H399"/>
<accession>A0A192H399</accession>
<evidence type="ECO:0000313" key="1">
    <source>
        <dbReference type="EMBL" id="ANK63284.1"/>
    </source>
</evidence>
<dbReference type="PANTHER" id="PTHR43415:SF3">
    <property type="entry name" value="GNAT-FAMILY ACETYLTRANSFERASE"/>
    <property type="match status" value="1"/>
</dbReference>
<dbReference type="STRING" id="375175.AYR53_11200"/>
<dbReference type="Pfam" id="PF00583">
    <property type="entry name" value="Acetyltransf_1"/>
    <property type="match status" value="1"/>
</dbReference>
<dbReference type="EMBL" id="CP014873">
    <property type="protein sequence ID" value="ANK63284.1"/>
    <property type="molecule type" value="Genomic_DNA"/>
</dbReference>
<dbReference type="PANTHER" id="PTHR43415">
    <property type="entry name" value="SPERMIDINE N(1)-ACETYLTRANSFERASE"/>
    <property type="match status" value="1"/>
</dbReference>
<proteinExistence type="predicted"/>
<dbReference type="KEGG" id="lbt:AYR52_06540"/>